<dbReference type="ExpressionAtlas" id="N1QWV3">
    <property type="expression patterns" value="baseline"/>
</dbReference>
<feature type="domain" description="Disease resistance N-terminal" evidence="6">
    <location>
        <begin position="10"/>
        <end position="98"/>
    </location>
</feature>
<keyword evidence="2" id="KW-0433">Leucine-rich repeat</keyword>
<keyword evidence="3" id="KW-0677">Repeat</keyword>
<keyword evidence="5" id="KW-0611">Plant defense</keyword>
<dbReference type="AlphaFoldDB" id="N1QWV3"/>
<dbReference type="InterPro" id="IPR041118">
    <property type="entry name" value="Rx_N"/>
</dbReference>
<reference evidence="7" key="1">
    <citation type="submission" date="2015-06" db="UniProtKB">
        <authorList>
            <consortium name="EnsemblPlants"/>
        </authorList>
    </citation>
    <scope>IDENTIFICATION</scope>
</reference>
<dbReference type="GO" id="GO:0000166">
    <property type="term" value="F:nucleotide binding"/>
    <property type="evidence" value="ECO:0007669"/>
    <property type="project" value="UniProtKB-KW"/>
</dbReference>
<evidence type="ECO:0000256" key="1">
    <source>
        <dbReference type="ARBA" id="ARBA00008894"/>
    </source>
</evidence>
<dbReference type="Pfam" id="PF18052">
    <property type="entry name" value="Rx_N"/>
    <property type="match status" value="1"/>
</dbReference>
<name>N1QWV3_AEGTA</name>
<organism evidence="7">
    <name type="scientific">Aegilops tauschii</name>
    <name type="common">Tausch's goatgrass</name>
    <name type="synonym">Aegilops squarrosa</name>
    <dbReference type="NCBI Taxonomy" id="37682"/>
    <lineage>
        <taxon>Eukaryota</taxon>
        <taxon>Viridiplantae</taxon>
        <taxon>Streptophyta</taxon>
        <taxon>Embryophyta</taxon>
        <taxon>Tracheophyta</taxon>
        <taxon>Spermatophyta</taxon>
        <taxon>Magnoliopsida</taxon>
        <taxon>Liliopsida</taxon>
        <taxon>Poales</taxon>
        <taxon>Poaceae</taxon>
        <taxon>BOP clade</taxon>
        <taxon>Pooideae</taxon>
        <taxon>Triticodae</taxon>
        <taxon>Triticeae</taxon>
        <taxon>Triticinae</taxon>
        <taxon>Aegilops</taxon>
    </lineage>
</organism>
<accession>N1QWV3</accession>
<evidence type="ECO:0000256" key="5">
    <source>
        <dbReference type="ARBA" id="ARBA00022821"/>
    </source>
</evidence>
<evidence type="ECO:0000256" key="4">
    <source>
        <dbReference type="ARBA" id="ARBA00022741"/>
    </source>
</evidence>
<keyword evidence="4" id="KW-0547">Nucleotide-binding</keyword>
<proteinExistence type="inferred from homology"/>
<dbReference type="Gene3D" id="1.20.5.4130">
    <property type="match status" value="1"/>
</dbReference>
<sequence>MGETLLLPLVRGVAGKAADALIETMTRMCGLDDDRQTLERHLLAIECKLANAEERSETNNYVKSWMNELKFIAYEANDVLDDFQYEALRRQSTIGKSTTRKVLSYITHSSPLLFCFEMSKKLKTVLEKINKLVEEMNKLGLENSVQRGSNNILGGRRTQN</sequence>
<protein>
    <recommendedName>
        <fullName evidence="6">Disease resistance N-terminal domain-containing protein</fullName>
    </recommendedName>
</protein>
<comment type="similarity">
    <text evidence="1">Belongs to the disease resistance NB-LRR family.</text>
</comment>
<evidence type="ECO:0000256" key="3">
    <source>
        <dbReference type="ARBA" id="ARBA00022737"/>
    </source>
</evidence>
<evidence type="ECO:0000313" key="7">
    <source>
        <dbReference type="EnsemblPlants" id="EMT15810"/>
    </source>
</evidence>
<dbReference type="EnsemblPlants" id="EMT15810">
    <property type="protein sequence ID" value="EMT15810"/>
    <property type="gene ID" value="F775_02403"/>
</dbReference>
<evidence type="ECO:0000259" key="6">
    <source>
        <dbReference type="Pfam" id="PF18052"/>
    </source>
</evidence>
<evidence type="ECO:0000256" key="2">
    <source>
        <dbReference type="ARBA" id="ARBA00022614"/>
    </source>
</evidence>
<dbReference type="GO" id="GO:0006952">
    <property type="term" value="P:defense response"/>
    <property type="evidence" value="ECO:0007669"/>
    <property type="project" value="UniProtKB-KW"/>
</dbReference>